<organism evidence="1 2">
    <name type="scientific">Artomyces pyxidatus</name>
    <dbReference type="NCBI Taxonomy" id="48021"/>
    <lineage>
        <taxon>Eukaryota</taxon>
        <taxon>Fungi</taxon>
        <taxon>Dikarya</taxon>
        <taxon>Basidiomycota</taxon>
        <taxon>Agaricomycotina</taxon>
        <taxon>Agaricomycetes</taxon>
        <taxon>Russulales</taxon>
        <taxon>Auriscalpiaceae</taxon>
        <taxon>Artomyces</taxon>
    </lineage>
</organism>
<dbReference type="Proteomes" id="UP000814140">
    <property type="component" value="Unassembled WGS sequence"/>
</dbReference>
<accession>A0ACB8SED1</accession>
<dbReference type="EMBL" id="MU277339">
    <property type="protein sequence ID" value="KAI0054844.1"/>
    <property type="molecule type" value="Genomic_DNA"/>
</dbReference>
<keyword evidence="2" id="KW-1185">Reference proteome</keyword>
<evidence type="ECO:0000313" key="2">
    <source>
        <dbReference type="Proteomes" id="UP000814140"/>
    </source>
</evidence>
<reference evidence="1" key="1">
    <citation type="submission" date="2021-03" db="EMBL/GenBank/DDBJ databases">
        <authorList>
            <consortium name="DOE Joint Genome Institute"/>
            <person name="Ahrendt S."/>
            <person name="Looney B.P."/>
            <person name="Miyauchi S."/>
            <person name="Morin E."/>
            <person name="Drula E."/>
            <person name="Courty P.E."/>
            <person name="Chicoki N."/>
            <person name="Fauchery L."/>
            <person name="Kohler A."/>
            <person name="Kuo A."/>
            <person name="Labutti K."/>
            <person name="Pangilinan J."/>
            <person name="Lipzen A."/>
            <person name="Riley R."/>
            <person name="Andreopoulos W."/>
            <person name="He G."/>
            <person name="Johnson J."/>
            <person name="Barry K.W."/>
            <person name="Grigoriev I.V."/>
            <person name="Nagy L."/>
            <person name="Hibbett D."/>
            <person name="Henrissat B."/>
            <person name="Matheny P.B."/>
            <person name="Labbe J."/>
            <person name="Martin F."/>
        </authorList>
    </citation>
    <scope>NUCLEOTIDE SEQUENCE</scope>
    <source>
        <strain evidence="1">HHB10654</strain>
    </source>
</reference>
<sequence length="308" mass="34287">MSEEQPSTALRKRIRAHLASLDANEDNLSHRAKVAWARQAVRLFLETFEEAVSTTDFSPESDALSDAVTRIGERSWYHWTHGLYAPPPTFGRQRVELRNRHDAGLLSFEEFERLRCSLDLQDLAGNPVPDLPYQPRFQHYPGRRPVQPLPSSSPSSHPAPNQDTQSLKPTSAFASAHGRSASGRELAPPGSSADNPLDLDGPGTSADNPLDVDEDQSDAIEETTAEMVHPSLHLRPLKRARQDPHHGVEATVQLPPQARGLRLHGMRDEVLRAIRDRRDEIAAEIDVRRKLCAELRDIEADILATASQ</sequence>
<evidence type="ECO:0000313" key="1">
    <source>
        <dbReference type="EMBL" id="KAI0054844.1"/>
    </source>
</evidence>
<protein>
    <submittedName>
        <fullName evidence="1">Uncharacterized protein</fullName>
    </submittedName>
</protein>
<comment type="caution">
    <text evidence="1">The sequence shown here is derived from an EMBL/GenBank/DDBJ whole genome shotgun (WGS) entry which is preliminary data.</text>
</comment>
<proteinExistence type="predicted"/>
<name>A0ACB8SED1_9AGAM</name>
<reference evidence="1" key="2">
    <citation type="journal article" date="2022" name="New Phytol.">
        <title>Evolutionary transition to the ectomycorrhizal habit in the genomes of a hyperdiverse lineage of mushroom-forming fungi.</title>
        <authorList>
            <person name="Looney B."/>
            <person name="Miyauchi S."/>
            <person name="Morin E."/>
            <person name="Drula E."/>
            <person name="Courty P.E."/>
            <person name="Kohler A."/>
            <person name="Kuo A."/>
            <person name="LaButti K."/>
            <person name="Pangilinan J."/>
            <person name="Lipzen A."/>
            <person name="Riley R."/>
            <person name="Andreopoulos W."/>
            <person name="He G."/>
            <person name="Johnson J."/>
            <person name="Nolan M."/>
            <person name="Tritt A."/>
            <person name="Barry K.W."/>
            <person name="Grigoriev I.V."/>
            <person name="Nagy L.G."/>
            <person name="Hibbett D."/>
            <person name="Henrissat B."/>
            <person name="Matheny P.B."/>
            <person name="Labbe J."/>
            <person name="Martin F.M."/>
        </authorList>
    </citation>
    <scope>NUCLEOTIDE SEQUENCE</scope>
    <source>
        <strain evidence="1">HHB10654</strain>
    </source>
</reference>
<gene>
    <name evidence="1" type="ORF">BV25DRAFT_1922319</name>
</gene>